<keyword evidence="1" id="KW-0808">Transferase</keyword>
<accession>A0A5B2VJA4</accession>
<dbReference type="GO" id="GO:0008168">
    <property type="term" value="F:methyltransferase activity"/>
    <property type="evidence" value="ECO:0007669"/>
    <property type="project" value="UniProtKB-KW"/>
</dbReference>
<proteinExistence type="predicted"/>
<organism evidence="1 2">
    <name type="scientific">Chitinophaga agrisoli</name>
    <dbReference type="NCBI Taxonomy" id="2607653"/>
    <lineage>
        <taxon>Bacteria</taxon>
        <taxon>Pseudomonadati</taxon>
        <taxon>Bacteroidota</taxon>
        <taxon>Chitinophagia</taxon>
        <taxon>Chitinophagales</taxon>
        <taxon>Chitinophagaceae</taxon>
        <taxon>Chitinophaga</taxon>
    </lineage>
</organism>
<sequence length="246" mass="27879">MLNTIKKIIRGNIFQPVLVEKPSEEAYDLWSENYDQQPGNLMLDMDEALFPELLGGLLLDDKQVADIGCGTGRHWAKLFQANPGSLTGFDVSGGMLQRLQEKFPAAHTRKITDNRFTDVANGTFDVIVSTLTVAHIQDITEALSAWSRILKKEADIIITDFHPDVLAQGGKRTFQHHNKPMAVANFVHHVADIEQLLAGHGFRLVERKERIVDESVRHYYMAKNALPLYEQYKGARMIYGLHLRRD</sequence>
<reference evidence="1 2" key="1">
    <citation type="submission" date="2019-09" db="EMBL/GenBank/DDBJ databases">
        <title>Chitinophaga ginsengihumi sp. nov., isolated from soil of ginseng rhizosphere.</title>
        <authorList>
            <person name="Lee J."/>
        </authorList>
    </citation>
    <scope>NUCLEOTIDE SEQUENCE [LARGE SCALE GENOMIC DNA]</scope>
    <source>
        <strain evidence="1 2">BN140078</strain>
    </source>
</reference>
<dbReference type="SUPFAM" id="SSF53335">
    <property type="entry name" value="S-adenosyl-L-methionine-dependent methyltransferases"/>
    <property type="match status" value="1"/>
</dbReference>
<dbReference type="CDD" id="cd02440">
    <property type="entry name" value="AdoMet_MTases"/>
    <property type="match status" value="1"/>
</dbReference>
<name>A0A5B2VJA4_9BACT</name>
<dbReference type="EMBL" id="VUOC01000004">
    <property type="protein sequence ID" value="KAA2239025.1"/>
    <property type="molecule type" value="Genomic_DNA"/>
</dbReference>
<keyword evidence="2" id="KW-1185">Reference proteome</keyword>
<dbReference type="InterPro" id="IPR029063">
    <property type="entry name" value="SAM-dependent_MTases_sf"/>
</dbReference>
<dbReference type="Pfam" id="PF13489">
    <property type="entry name" value="Methyltransf_23"/>
    <property type="match status" value="1"/>
</dbReference>
<reference evidence="1 2" key="2">
    <citation type="submission" date="2019-09" db="EMBL/GenBank/DDBJ databases">
        <authorList>
            <person name="Jin C."/>
        </authorList>
    </citation>
    <scope>NUCLEOTIDE SEQUENCE [LARGE SCALE GENOMIC DNA]</scope>
    <source>
        <strain evidence="1 2">BN140078</strain>
    </source>
</reference>
<keyword evidence="1" id="KW-0489">Methyltransferase</keyword>
<protein>
    <submittedName>
        <fullName evidence="1">Class I SAM-dependent methyltransferase</fullName>
    </submittedName>
</protein>
<dbReference type="PANTHER" id="PTHR43861">
    <property type="entry name" value="TRANS-ACONITATE 2-METHYLTRANSFERASE-RELATED"/>
    <property type="match status" value="1"/>
</dbReference>
<comment type="caution">
    <text evidence="1">The sequence shown here is derived from an EMBL/GenBank/DDBJ whole genome shotgun (WGS) entry which is preliminary data.</text>
</comment>
<dbReference type="AlphaFoldDB" id="A0A5B2VJA4"/>
<dbReference type="GO" id="GO:0032259">
    <property type="term" value="P:methylation"/>
    <property type="evidence" value="ECO:0007669"/>
    <property type="project" value="UniProtKB-KW"/>
</dbReference>
<dbReference type="Gene3D" id="3.40.50.150">
    <property type="entry name" value="Vaccinia Virus protein VP39"/>
    <property type="match status" value="1"/>
</dbReference>
<gene>
    <name evidence="1" type="ORF">F0L74_22700</name>
</gene>
<evidence type="ECO:0000313" key="2">
    <source>
        <dbReference type="Proteomes" id="UP000324611"/>
    </source>
</evidence>
<dbReference type="RefSeq" id="WP_149840204.1">
    <property type="nucleotide sequence ID" value="NZ_VUOC01000004.1"/>
</dbReference>
<dbReference type="Proteomes" id="UP000324611">
    <property type="component" value="Unassembled WGS sequence"/>
</dbReference>
<evidence type="ECO:0000313" key="1">
    <source>
        <dbReference type="EMBL" id="KAA2239025.1"/>
    </source>
</evidence>